<accession>A0AAW1M5M7</accession>
<reference evidence="2 3" key="1">
    <citation type="journal article" date="2024" name="BMC Genomics">
        <title>De novo assembly and annotation of Popillia japonica's genome with initial clues to its potential as an invasive pest.</title>
        <authorList>
            <person name="Cucini C."/>
            <person name="Boschi S."/>
            <person name="Funari R."/>
            <person name="Cardaioli E."/>
            <person name="Iannotti N."/>
            <person name="Marturano G."/>
            <person name="Paoli F."/>
            <person name="Bruttini M."/>
            <person name="Carapelli A."/>
            <person name="Frati F."/>
            <person name="Nardi F."/>
        </authorList>
    </citation>
    <scope>NUCLEOTIDE SEQUENCE [LARGE SCALE GENOMIC DNA]</scope>
    <source>
        <strain evidence="2">DMR45628</strain>
    </source>
</reference>
<feature type="region of interest" description="Disordered" evidence="1">
    <location>
        <begin position="33"/>
        <end position="78"/>
    </location>
</feature>
<evidence type="ECO:0000313" key="3">
    <source>
        <dbReference type="Proteomes" id="UP001458880"/>
    </source>
</evidence>
<dbReference type="AlphaFoldDB" id="A0AAW1M5M7"/>
<dbReference type="Proteomes" id="UP001458880">
    <property type="component" value="Unassembled WGS sequence"/>
</dbReference>
<feature type="compositionally biased region" description="Basic and acidic residues" evidence="1">
    <location>
        <begin position="41"/>
        <end position="55"/>
    </location>
</feature>
<keyword evidence="3" id="KW-1185">Reference proteome</keyword>
<protein>
    <submittedName>
        <fullName evidence="2">Uncharacterized protein</fullName>
    </submittedName>
</protein>
<comment type="caution">
    <text evidence="2">The sequence shown here is derived from an EMBL/GenBank/DDBJ whole genome shotgun (WGS) entry which is preliminary data.</text>
</comment>
<gene>
    <name evidence="2" type="ORF">QE152_g8111</name>
</gene>
<evidence type="ECO:0000256" key="1">
    <source>
        <dbReference type="SAM" id="MobiDB-lite"/>
    </source>
</evidence>
<name>A0AAW1M5M7_POPJA</name>
<evidence type="ECO:0000313" key="2">
    <source>
        <dbReference type="EMBL" id="KAK9744059.1"/>
    </source>
</evidence>
<sequence length="78" mass="9252">MRRKIVEQSESTETCKDLSSYLFSVCMRRKIVEQSESEQSSAEKKEEEREEKAEEEREGESNNTQFDKIEKNSWVVVE</sequence>
<proteinExistence type="predicted"/>
<dbReference type="EMBL" id="JASPKY010000063">
    <property type="protein sequence ID" value="KAK9744059.1"/>
    <property type="molecule type" value="Genomic_DNA"/>
</dbReference>
<organism evidence="2 3">
    <name type="scientific">Popillia japonica</name>
    <name type="common">Japanese beetle</name>
    <dbReference type="NCBI Taxonomy" id="7064"/>
    <lineage>
        <taxon>Eukaryota</taxon>
        <taxon>Metazoa</taxon>
        <taxon>Ecdysozoa</taxon>
        <taxon>Arthropoda</taxon>
        <taxon>Hexapoda</taxon>
        <taxon>Insecta</taxon>
        <taxon>Pterygota</taxon>
        <taxon>Neoptera</taxon>
        <taxon>Endopterygota</taxon>
        <taxon>Coleoptera</taxon>
        <taxon>Polyphaga</taxon>
        <taxon>Scarabaeiformia</taxon>
        <taxon>Scarabaeidae</taxon>
        <taxon>Rutelinae</taxon>
        <taxon>Popillia</taxon>
    </lineage>
</organism>